<evidence type="ECO:0000313" key="2">
    <source>
        <dbReference type="EMBL" id="MEJ5976023.1"/>
    </source>
</evidence>
<feature type="transmembrane region" description="Helical" evidence="1">
    <location>
        <begin position="354"/>
        <end position="386"/>
    </location>
</feature>
<evidence type="ECO:0000256" key="1">
    <source>
        <dbReference type="SAM" id="Phobius"/>
    </source>
</evidence>
<feature type="transmembrane region" description="Helical" evidence="1">
    <location>
        <begin position="216"/>
        <end position="245"/>
    </location>
</feature>
<accession>A0ABU8RSR9</accession>
<dbReference type="EMBL" id="JBBHJZ010000001">
    <property type="protein sequence ID" value="MEJ5976023.1"/>
    <property type="molecule type" value="Genomic_DNA"/>
</dbReference>
<protein>
    <submittedName>
        <fullName evidence="2">Uncharacterized protein</fullName>
    </submittedName>
</protein>
<feature type="transmembrane region" description="Helical" evidence="1">
    <location>
        <begin position="324"/>
        <end position="342"/>
    </location>
</feature>
<keyword evidence="1" id="KW-0472">Membrane</keyword>
<evidence type="ECO:0000313" key="3">
    <source>
        <dbReference type="Proteomes" id="UP001361239"/>
    </source>
</evidence>
<comment type="caution">
    <text evidence="2">The sequence shown here is derived from an EMBL/GenBank/DDBJ whole genome shotgun (WGS) entry which is preliminary data.</text>
</comment>
<sequence length="396" mass="41866">MIEPAGTGQSAPRAFLHVGGATLARHQLGIALALECQRVVCIAREVTPPLIALQQDAEKAGVRLHVIPGPRALAGLVTANDELIVFTEGLLAAPQEAIALLEQGHSVLVQPIESGLAAGFERIDINHSAAGAMRIPGRLVEALGDLPADFDIPSALTRIALQSGVAMQLVPATAREGARWKLVHDEGEAHEIEDAWIRLHMGEGEMPTPGIMLSRLGVLAIGPSLLHAGSGWGLVALGAVAIMLLALGAGWFTYSGIALVLCAVAWTLRRASGLLERVEHDSLKLGKAPISGETVLGWLLDLELIVVIVWSAPLPPWDSLLAHVFPPFILIALARLLPRVLLRGWIAWLEDRALLALILALAAFFGVLIDAVQVLAMLLALAALLLSAGKPQITRA</sequence>
<gene>
    <name evidence="2" type="ORF">WG901_05220</name>
</gene>
<name>A0ABU8RSR9_9SPHN</name>
<proteinExistence type="predicted"/>
<reference evidence="2 3" key="1">
    <citation type="submission" date="2024-03" db="EMBL/GenBank/DDBJ databases">
        <authorList>
            <person name="Jo J.-H."/>
        </authorList>
    </citation>
    <scope>NUCLEOTIDE SEQUENCE [LARGE SCALE GENOMIC DNA]</scope>
    <source>
        <strain evidence="2 3">PS1R-30</strain>
    </source>
</reference>
<keyword evidence="1" id="KW-0812">Transmembrane</keyword>
<keyword evidence="3" id="KW-1185">Reference proteome</keyword>
<keyword evidence="1" id="KW-1133">Transmembrane helix</keyword>
<dbReference type="RefSeq" id="WP_339585946.1">
    <property type="nucleotide sequence ID" value="NZ_JBBHJZ010000001.1"/>
</dbReference>
<organism evidence="2 3">
    <name type="scientific">Novosphingobium anseongense</name>
    <dbReference type="NCBI Taxonomy" id="3133436"/>
    <lineage>
        <taxon>Bacteria</taxon>
        <taxon>Pseudomonadati</taxon>
        <taxon>Pseudomonadota</taxon>
        <taxon>Alphaproteobacteria</taxon>
        <taxon>Sphingomonadales</taxon>
        <taxon>Sphingomonadaceae</taxon>
        <taxon>Novosphingobium</taxon>
    </lineage>
</organism>
<dbReference type="Proteomes" id="UP001361239">
    <property type="component" value="Unassembled WGS sequence"/>
</dbReference>
<feature type="transmembrane region" description="Helical" evidence="1">
    <location>
        <begin position="251"/>
        <end position="269"/>
    </location>
</feature>